<protein>
    <recommendedName>
        <fullName evidence="1">Transcobalamin-like C-terminal domain-containing protein</fullName>
    </recommendedName>
</protein>
<keyword evidence="3" id="KW-1185">Reference proteome</keyword>
<dbReference type="Gene3D" id="2.170.130.30">
    <property type="match status" value="1"/>
</dbReference>
<comment type="caution">
    <text evidence="2">The sequence shown here is derived from an EMBL/GenBank/DDBJ whole genome shotgun (WGS) entry which is preliminary data.</text>
</comment>
<dbReference type="EMBL" id="SJPL01000001">
    <property type="protein sequence ID" value="TWT68437.1"/>
    <property type="molecule type" value="Genomic_DNA"/>
</dbReference>
<evidence type="ECO:0000313" key="2">
    <source>
        <dbReference type="EMBL" id="TWT68437.1"/>
    </source>
</evidence>
<dbReference type="Proteomes" id="UP000317238">
    <property type="component" value="Unassembled WGS sequence"/>
</dbReference>
<evidence type="ECO:0000259" key="1">
    <source>
        <dbReference type="Pfam" id="PF14478"/>
    </source>
</evidence>
<dbReference type="AlphaFoldDB" id="A0A5C5XYH5"/>
<reference evidence="2 3" key="1">
    <citation type="submission" date="2019-02" db="EMBL/GenBank/DDBJ databases">
        <title>Deep-cultivation of Planctomycetes and their phenomic and genomic characterization uncovers novel biology.</title>
        <authorList>
            <person name="Wiegand S."/>
            <person name="Jogler M."/>
            <person name="Boedeker C."/>
            <person name="Pinto D."/>
            <person name="Vollmers J."/>
            <person name="Rivas-Marin E."/>
            <person name="Kohn T."/>
            <person name="Peeters S.H."/>
            <person name="Heuer A."/>
            <person name="Rast P."/>
            <person name="Oberbeckmann S."/>
            <person name="Bunk B."/>
            <person name="Jeske O."/>
            <person name="Meyerdierks A."/>
            <person name="Storesund J.E."/>
            <person name="Kallscheuer N."/>
            <person name="Luecker S."/>
            <person name="Lage O.M."/>
            <person name="Pohl T."/>
            <person name="Merkel B.J."/>
            <person name="Hornburger P."/>
            <person name="Mueller R.-W."/>
            <person name="Bruemmer F."/>
            <person name="Labrenz M."/>
            <person name="Spormann A.M."/>
            <person name="Op Den Camp H."/>
            <person name="Overmann J."/>
            <person name="Amann R."/>
            <person name="Jetten M.S.M."/>
            <person name="Mascher T."/>
            <person name="Medema M.H."/>
            <person name="Devos D.P."/>
            <person name="Kaster A.-K."/>
            <person name="Ovreas L."/>
            <person name="Rohde M."/>
            <person name="Galperin M.Y."/>
            <person name="Jogler C."/>
        </authorList>
    </citation>
    <scope>NUCLEOTIDE SEQUENCE [LARGE SCALE GENOMIC DNA]</scope>
    <source>
        <strain evidence="2 3">Pan14r</strain>
    </source>
</reference>
<dbReference type="Pfam" id="PF14478">
    <property type="entry name" value="DUF4430"/>
    <property type="match status" value="1"/>
</dbReference>
<proteinExistence type="predicted"/>
<gene>
    <name evidence="2" type="ORF">Pan14r_06820</name>
</gene>
<organism evidence="2 3">
    <name type="scientific">Crateriforma conspicua</name>
    <dbReference type="NCBI Taxonomy" id="2527996"/>
    <lineage>
        <taxon>Bacteria</taxon>
        <taxon>Pseudomonadati</taxon>
        <taxon>Planctomycetota</taxon>
        <taxon>Planctomycetia</taxon>
        <taxon>Planctomycetales</taxon>
        <taxon>Planctomycetaceae</taxon>
        <taxon>Crateriforma</taxon>
    </lineage>
</organism>
<name>A0A5C5XYH5_9PLAN</name>
<accession>A0A5C5XYH5</accession>
<evidence type="ECO:0000313" key="3">
    <source>
        <dbReference type="Proteomes" id="UP000317238"/>
    </source>
</evidence>
<feature type="domain" description="Transcobalamin-like C-terminal" evidence="1">
    <location>
        <begin position="89"/>
        <end position="158"/>
    </location>
</feature>
<dbReference type="InterPro" id="IPR027954">
    <property type="entry name" value="Transcobalamin-like_C"/>
</dbReference>
<sequence>MLRVRVANRAMCRYHAAMNKPHSNAHRFFPAAALVAVTFFLGSTPGCRDATVTSPATTDDVAVSTGPVTVEVISDDSTQTVTIDDVAEGTTLEDVMRQVESLDVGVTGSGEMAFVDSMLGQATGTEGGWTFKVDGEFSKLGIGSVKLSPPTTVTWAYSDWPDAASE</sequence>